<keyword evidence="4" id="KW-0255">Endonuclease</keyword>
<comment type="caution">
    <text evidence="6">The sequence shown here is derived from an EMBL/GenBank/DDBJ whole genome shotgun (WGS) entry which is preliminary data.</text>
</comment>
<dbReference type="InterPro" id="IPR050951">
    <property type="entry name" value="Retrovirus_Pol_polyprotein"/>
</dbReference>
<dbReference type="GO" id="GO:0016779">
    <property type="term" value="F:nucleotidyltransferase activity"/>
    <property type="evidence" value="ECO:0007669"/>
    <property type="project" value="UniProtKB-KW"/>
</dbReference>
<dbReference type="InterPro" id="IPR000477">
    <property type="entry name" value="RT_dom"/>
</dbReference>
<keyword evidence="4" id="KW-0378">Hydrolase</keyword>
<reference evidence="6" key="1">
    <citation type="submission" date="2021-03" db="EMBL/GenBank/DDBJ databases">
        <title>Draft genome sequence of rust myrtle Austropuccinia psidii MF-1, a brazilian biotype.</title>
        <authorList>
            <person name="Quecine M.C."/>
            <person name="Pachon D.M.R."/>
            <person name="Bonatelli M.L."/>
            <person name="Correr F.H."/>
            <person name="Franceschini L.M."/>
            <person name="Leite T.F."/>
            <person name="Margarido G.R.A."/>
            <person name="Almeida C.A."/>
            <person name="Ferrarezi J.A."/>
            <person name="Labate C.A."/>
        </authorList>
    </citation>
    <scope>NUCLEOTIDE SEQUENCE</scope>
    <source>
        <strain evidence="6">MF-1</strain>
    </source>
</reference>
<dbReference type="Gene3D" id="3.10.10.10">
    <property type="entry name" value="HIV Type 1 Reverse Transcriptase, subunit A, domain 1"/>
    <property type="match status" value="1"/>
</dbReference>
<organism evidence="6 7">
    <name type="scientific">Austropuccinia psidii MF-1</name>
    <dbReference type="NCBI Taxonomy" id="1389203"/>
    <lineage>
        <taxon>Eukaryota</taxon>
        <taxon>Fungi</taxon>
        <taxon>Dikarya</taxon>
        <taxon>Basidiomycota</taxon>
        <taxon>Pucciniomycotina</taxon>
        <taxon>Pucciniomycetes</taxon>
        <taxon>Pucciniales</taxon>
        <taxon>Sphaerophragmiaceae</taxon>
        <taxon>Austropuccinia</taxon>
    </lineage>
</organism>
<name>A0A9Q3DH11_9BASI</name>
<dbReference type="Proteomes" id="UP000765509">
    <property type="component" value="Unassembled WGS sequence"/>
</dbReference>
<dbReference type="InterPro" id="IPR021109">
    <property type="entry name" value="Peptidase_aspartic_dom_sf"/>
</dbReference>
<gene>
    <name evidence="6" type="ORF">O181_042650</name>
</gene>
<accession>A0A9Q3DH11</accession>
<evidence type="ECO:0000256" key="4">
    <source>
        <dbReference type="ARBA" id="ARBA00022759"/>
    </source>
</evidence>
<dbReference type="Pfam" id="PF00078">
    <property type="entry name" value="RVT_1"/>
    <property type="match status" value="1"/>
</dbReference>
<dbReference type="CDD" id="cd01647">
    <property type="entry name" value="RT_LTR"/>
    <property type="match status" value="1"/>
</dbReference>
<keyword evidence="1" id="KW-0808">Transferase</keyword>
<dbReference type="PANTHER" id="PTHR37984:SF5">
    <property type="entry name" value="PROTEIN NYNRIN-LIKE"/>
    <property type="match status" value="1"/>
</dbReference>
<feature type="domain" description="Reverse transcriptase" evidence="5">
    <location>
        <begin position="275"/>
        <end position="391"/>
    </location>
</feature>
<dbReference type="Gene3D" id="3.30.70.270">
    <property type="match status" value="1"/>
</dbReference>
<keyword evidence="7" id="KW-1185">Reference proteome</keyword>
<protein>
    <recommendedName>
        <fullName evidence="5">Reverse transcriptase domain-containing protein</fullName>
    </recommendedName>
</protein>
<dbReference type="Gene3D" id="2.40.70.10">
    <property type="entry name" value="Acid Proteases"/>
    <property type="match status" value="1"/>
</dbReference>
<proteinExistence type="predicted"/>
<dbReference type="InterPro" id="IPR043502">
    <property type="entry name" value="DNA/RNA_pol_sf"/>
</dbReference>
<evidence type="ECO:0000256" key="1">
    <source>
        <dbReference type="ARBA" id="ARBA00022679"/>
    </source>
</evidence>
<dbReference type="SUPFAM" id="SSF56672">
    <property type="entry name" value="DNA/RNA polymerases"/>
    <property type="match status" value="1"/>
</dbReference>
<dbReference type="OrthoDB" id="3250101at2759"/>
<dbReference type="AlphaFoldDB" id="A0A9Q3DH11"/>
<evidence type="ECO:0000259" key="5">
    <source>
        <dbReference type="Pfam" id="PF00078"/>
    </source>
</evidence>
<dbReference type="EMBL" id="AVOT02017083">
    <property type="protein sequence ID" value="MBW0502935.1"/>
    <property type="molecule type" value="Genomic_DNA"/>
</dbReference>
<keyword evidence="3" id="KW-0540">Nuclease</keyword>
<keyword evidence="2" id="KW-0548">Nucleotidyltransferase</keyword>
<sequence>MCKTKPTRGKGYTAGASCITSVLINDVEAEVNLDTGDFCTCISKNYLQILLPEWKKHLLPIEGVQFSSANNNMYSLGILDTSIVFPHPAGSLRIKTEIVVMDNCTSQHIILGNDYLNIYGIDINDHKDRYFAIRENNRQKFAFSKISKQISVVSLNENAYKEEFVTEQHVDAQINPSLSPKMNHDLNNVLYTYRNAFASDNDQLGSIRGHEVDTSLNIDRPYPPVLGGPAYPASCRAREAMVENIQELIQLGVLRKEGHNEEVEVTTPVIIAWHNGKSRMVGDLRALNTYTVPDRYPIPRIQETLTQLSRAKYITSMDALKCFHQNVLTPKAKKLLRIITHCGIYEYLIVSFGMKNAPSRYQRMRNTIFPTELSEGWLIIYVDEIIICSDSWSLHL</sequence>
<dbReference type="InterPro" id="IPR043128">
    <property type="entry name" value="Rev_trsase/Diguanyl_cyclase"/>
</dbReference>
<evidence type="ECO:0000256" key="2">
    <source>
        <dbReference type="ARBA" id="ARBA00022695"/>
    </source>
</evidence>
<evidence type="ECO:0000313" key="6">
    <source>
        <dbReference type="EMBL" id="MBW0502935.1"/>
    </source>
</evidence>
<evidence type="ECO:0000313" key="7">
    <source>
        <dbReference type="Proteomes" id="UP000765509"/>
    </source>
</evidence>
<dbReference type="PANTHER" id="PTHR37984">
    <property type="entry name" value="PROTEIN CBG26694"/>
    <property type="match status" value="1"/>
</dbReference>
<evidence type="ECO:0000256" key="3">
    <source>
        <dbReference type="ARBA" id="ARBA00022722"/>
    </source>
</evidence>
<dbReference type="GO" id="GO:0004519">
    <property type="term" value="F:endonuclease activity"/>
    <property type="evidence" value="ECO:0007669"/>
    <property type="project" value="UniProtKB-KW"/>
</dbReference>